<comment type="caution">
    <text evidence="2">The sequence shown here is derived from an EMBL/GenBank/DDBJ whole genome shotgun (WGS) entry which is preliminary data.</text>
</comment>
<keyword evidence="3" id="KW-1185">Reference proteome</keyword>
<accession>A0A1V4DFW4</accession>
<dbReference type="EMBL" id="MVAB01000001">
    <property type="protein sequence ID" value="OPF87216.1"/>
    <property type="molecule type" value="Genomic_DNA"/>
</dbReference>
<dbReference type="Proteomes" id="UP000189970">
    <property type="component" value="Unassembled WGS sequence"/>
</dbReference>
<proteinExistence type="predicted"/>
<name>A0A1V4DFW4_9ENTE</name>
<evidence type="ECO:0000256" key="1">
    <source>
        <dbReference type="SAM" id="Coils"/>
    </source>
</evidence>
<evidence type="ECO:0000313" key="2">
    <source>
        <dbReference type="EMBL" id="OPF87216.1"/>
    </source>
</evidence>
<evidence type="ECO:0000313" key="3">
    <source>
        <dbReference type="Proteomes" id="UP000189970"/>
    </source>
</evidence>
<gene>
    <name evidence="2" type="ORF">BW731_02795</name>
</gene>
<feature type="coiled-coil region" evidence="1">
    <location>
        <begin position="15"/>
        <end position="42"/>
    </location>
</feature>
<protein>
    <submittedName>
        <fullName evidence="2">Uncharacterized protein</fullName>
    </submittedName>
</protein>
<sequence>MSVMKSKELKKEETINRIVETIEKMDKHLADYEKEEKTTQNRLKEWFFEKEALHDIRHILHEIDKYEGDDYKELRPVDENFMELGLDAQTASFMRDYFC</sequence>
<organism evidence="2 3">
    <name type="scientific">Vagococcus martis</name>
    <dbReference type="NCBI Taxonomy" id="1768210"/>
    <lineage>
        <taxon>Bacteria</taxon>
        <taxon>Bacillati</taxon>
        <taxon>Bacillota</taxon>
        <taxon>Bacilli</taxon>
        <taxon>Lactobacillales</taxon>
        <taxon>Enterococcaceae</taxon>
        <taxon>Vagococcus</taxon>
    </lineage>
</organism>
<reference evidence="2 3" key="1">
    <citation type="submission" date="2017-02" db="EMBL/GenBank/DDBJ databases">
        <title>Vagococcus cremeus sp. nov., isolated from the small intestine of a marten, Martes flavigula.</title>
        <authorList>
            <person name="Tak E.J."/>
            <person name="Bae J.-W."/>
        </authorList>
    </citation>
    <scope>NUCLEOTIDE SEQUENCE [LARGE SCALE GENOMIC DNA]</scope>
    <source>
        <strain evidence="2 3">D7T301</strain>
    </source>
</reference>
<keyword evidence="1" id="KW-0175">Coiled coil</keyword>
<dbReference type="AlphaFoldDB" id="A0A1V4DFW4"/>